<name>A0A413IE24_9BACT</name>
<evidence type="ECO:0000313" key="2">
    <source>
        <dbReference type="EMBL" id="RGY08218.1"/>
    </source>
</evidence>
<dbReference type="Pfam" id="PF14302">
    <property type="entry name" value="DUF4377"/>
    <property type="match status" value="1"/>
</dbReference>
<sequence length="378" mass="43682">MMNKCFRTIVVALISIIMIGCDKNEYTDKIEEIKMYVSAETGTYKPWGSETPVECMLVKEETASDYSPLAFDGIKGFDYVRGHEYELKVRKTTLANPPADGSNIVYELLKIINDIPSVEPEDLPEEAKFKLRMVQLNTFMDLDTPIPAPFDYLIFRILDHNDRYIFPAEPAFLKYYDLIEMTSPVSPDTFCVYKYTTDGNGTKRDFTAQWGSNFFEKEDFPISLKGYKDGKLIYEYSTTQLMRERDFLGVDWKNGSVAIANPKTHLIENILDTRYKFKLTDTQETNNTYYIKIRVNSSSDKITEAEYLKEQQDGLRWLLQKHLGQKASLTASDFKTLPEGTDIVETYENTTTRVAIIHQYADDLHEEQYIAIAESKYK</sequence>
<dbReference type="PROSITE" id="PS51257">
    <property type="entry name" value="PROKAR_LIPOPROTEIN"/>
    <property type="match status" value="1"/>
</dbReference>
<proteinExistence type="predicted"/>
<evidence type="ECO:0000313" key="3">
    <source>
        <dbReference type="Proteomes" id="UP000284434"/>
    </source>
</evidence>
<dbReference type="InterPro" id="IPR025485">
    <property type="entry name" value="DUF4377"/>
</dbReference>
<accession>A0A413IE24</accession>
<dbReference type="AlphaFoldDB" id="A0A413IE24"/>
<dbReference type="RefSeq" id="WP_087383467.1">
    <property type="nucleotide sequence ID" value="NZ_NFIM01000023.1"/>
</dbReference>
<evidence type="ECO:0000259" key="1">
    <source>
        <dbReference type="Pfam" id="PF14302"/>
    </source>
</evidence>
<dbReference type="Proteomes" id="UP000284434">
    <property type="component" value="Unassembled WGS sequence"/>
</dbReference>
<gene>
    <name evidence="2" type="ORF">DXA53_06115</name>
</gene>
<reference evidence="2 3" key="1">
    <citation type="submission" date="2018-08" db="EMBL/GenBank/DDBJ databases">
        <title>A genome reference for cultivated species of the human gut microbiota.</title>
        <authorList>
            <person name="Zou Y."/>
            <person name="Xue W."/>
            <person name="Luo G."/>
        </authorList>
    </citation>
    <scope>NUCLEOTIDE SEQUENCE [LARGE SCALE GENOMIC DNA]</scope>
    <source>
        <strain evidence="2 3">OF03-11</strain>
    </source>
</reference>
<dbReference type="EMBL" id="QSCO01000006">
    <property type="protein sequence ID" value="RGY08218.1"/>
    <property type="molecule type" value="Genomic_DNA"/>
</dbReference>
<organism evidence="2 3">
    <name type="scientific">Odoribacter splanchnicus</name>
    <dbReference type="NCBI Taxonomy" id="28118"/>
    <lineage>
        <taxon>Bacteria</taxon>
        <taxon>Pseudomonadati</taxon>
        <taxon>Bacteroidota</taxon>
        <taxon>Bacteroidia</taxon>
        <taxon>Bacteroidales</taxon>
        <taxon>Odoribacteraceae</taxon>
        <taxon>Odoribacter</taxon>
    </lineage>
</organism>
<comment type="caution">
    <text evidence="2">The sequence shown here is derived from an EMBL/GenBank/DDBJ whole genome shotgun (WGS) entry which is preliminary data.</text>
</comment>
<feature type="domain" description="DUF4377" evidence="1">
    <location>
        <begin position="51"/>
        <end position="113"/>
    </location>
</feature>
<protein>
    <submittedName>
        <fullName evidence="2">DUF4377 domain-containing protein</fullName>
    </submittedName>
</protein>